<proteinExistence type="inferred from homology"/>
<comment type="similarity">
    <text evidence="1 5">Belongs to the universal ribosomal protein uL29 family.</text>
</comment>
<evidence type="ECO:0000313" key="7">
    <source>
        <dbReference type="Proteomes" id="UP000479132"/>
    </source>
</evidence>
<evidence type="ECO:0000256" key="2">
    <source>
        <dbReference type="ARBA" id="ARBA00022980"/>
    </source>
</evidence>
<dbReference type="NCBIfam" id="TIGR00012">
    <property type="entry name" value="L29"/>
    <property type="match status" value="1"/>
</dbReference>
<dbReference type="GO" id="GO:0006412">
    <property type="term" value="P:translation"/>
    <property type="evidence" value="ECO:0007669"/>
    <property type="project" value="UniProtKB-UniRule"/>
</dbReference>
<dbReference type="InterPro" id="IPR036049">
    <property type="entry name" value="Ribosomal_uL29_sf"/>
</dbReference>
<gene>
    <name evidence="5 6" type="primary">rpmC</name>
    <name evidence="6" type="ORF">G3569_17500</name>
</gene>
<dbReference type="RefSeq" id="WP_165271383.1">
    <property type="nucleotide sequence ID" value="NZ_JAALLS010000036.1"/>
</dbReference>
<dbReference type="Gene3D" id="1.10.287.310">
    <property type="match status" value="1"/>
</dbReference>
<evidence type="ECO:0000256" key="4">
    <source>
        <dbReference type="ARBA" id="ARBA00035204"/>
    </source>
</evidence>
<dbReference type="InterPro" id="IPR018254">
    <property type="entry name" value="Ribosomal_uL29_CS"/>
</dbReference>
<protein>
    <recommendedName>
        <fullName evidence="4 5">Large ribosomal subunit protein uL29</fullName>
    </recommendedName>
</protein>
<dbReference type="PANTHER" id="PTHR10916">
    <property type="entry name" value="60S RIBOSOMAL PROTEIN L35/50S RIBOSOMAL PROTEIN L29"/>
    <property type="match status" value="1"/>
</dbReference>
<evidence type="ECO:0000256" key="1">
    <source>
        <dbReference type="ARBA" id="ARBA00009254"/>
    </source>
</evidence>
<dbReference type="InterPro" id="IPR050063">
    <property type="entry name" value="Ribosomal_protein_uL29"/>
</dbReference>
<evidence type="ECO:0000256" key="3">
    <source>
        <dbReference type="ARBA" id="ARBA00023274"/>
    </source>
</evidence>
<dbReference type="CDD" id="cd00427">
    <property type="entry name" value="Ribosomal_L29_HIP"/>
    <property type="match status" value="1"/>
</dbReference>
<reference evidence="6 7" key="1">
    <citation type="submission" date="2020-02" db="EMBL/GenBank/DDBJ databases">
        <title>Aliifodinibius halophilus 2W32, complete genome.</title>
        <authorList>
            <person name="Li Y."/>
            <person name="Wu S."/>
        </authorList>
    </citation>
    <scope>NUCLEOTIDE SEQUENCE [LARGE SCALE GENOMIC DNA]</scope>
    <source>
        <strain evidence="6 7">2W32</strain>
    </source>
</reference>
<keyword evidence="2 5" id="KW-0689">Ribosomal protein</keyword>
<comment type="caution">
    <text evidence="6">The sequence shown here is derived from an EMBL/GenBank/DDBJ whole genome shotgun (WGS) entry which is preliminary data.</text>
</comment>
<sequence length="68" mass="7804">MKAHELREKSIAELKARLDDEKQALQDMKFNRAIAGQLENPARVSMTRKEIARIHTIITEKEQEESAG</sequence>
<dbReference type="AlphaFoldDB" id="A0A6M1T261"/>
<keyword evidence="3 5" id="KW-0687">Ribonucleoprotein</keyword>
<evidence type="ECO:0000256" key="5">
    <source>
        <dbReference type="HAMAP-Rule" id="MF_00374"/>
    </source>
</evidence>
<dbReference type="SUPFAM" id="SSF46561">
    <property type="entry name" value="Ribosomal protein L29 (L29p)"/>
    <property type="match status" value="1"/>
</dbReference>
<keyword evidence="7" id="KW-1185">Reference proteome</keyword>
<accession>A0A6M1T261</accession>
<evidence type="ECO:0000313" key="6">
    <source>
        <dbReference type="EMBL" id="NGP90158.1"/>
    </source>
</evidence>
<dbReference type="PANTHER" id="PTHR10916:SF0">
    <property type="entry name" value="LARGE RIBOSOMAL SUBUNIT PROTEIN UL29C"/>
    <property type="match status" value="1"/>
</dbReference>
<dbReference type="HAMAP" id="MF_00374">
    <property type="entry name" value="Ribosomal_uL29"/>
    <property type="match status" value="1"/>
</dbReference>
<dbReference type="GO" id="GO:0003735">
    <property type="term" value="F:structural constituent of ribosome"/>
    <property type="evidence" value="ECO:0007669"/>
    <property type="project" value="InterPro"/>
</dbReference>
<dbReference type="EMBL" id="JAALLS010000036">
    <property type="protein sequence ID" value="NGP90158.1"/>
    <property type="molecule type" value="Genomic_DNA"/>
</dbReference>
<dbReference type="InterPro" id="IPR001854">
    <property type="entry name" value="Ribosomal_uL29"/>
</dbReference>
<dbReference type="GO" id="GO:0022625">
    <property type="term" value="C:cytosolic large ribosomal subunit"/>
    <property type="evidence" value="ECO:0007669"/>
    <property type="project" value="TreeGrafter"/>
</dbReference>
<organism evidence="6 7">
    <name type="scientific">Fodinibius halophilus</name>
    <dbReference type="NCBI Taxonomy" id="1736908"/>
    <lineage>
        <taxon>Bacteria</taxon>
        <taxon>Pseudomonadati</taxon>
        <taxon>Balneolota</taxon>
        <taxon>Balneolia</taxon>
        <taxon>Balneolales</taxon>
        <taxon>Balneolaceae</taxon>
        <taxon>Fodinibius</taxon>
    </lineage>
</organism>
<dbReference type="Pfam" id="PF00831">
    <property type="entry name" value="Ribosomal_L29"/>
    <property type="match status" value="1"/>
</dbReference>
<dbReference type="Proteomes" id="UP000479132">
    <property type="component" value="Unassembled WGS sequence"/>
</dbReference>
<name>A0A6M1T261_9BACT</name>
<dbReference type="PROSITE" id="PS00579">
    <property type="entry name" value="RIBOSOMAL_L29"/>
    <property type="match status" value="1"/>
</dbReference>